<feature type="transmembrane region" description="Helical" evidence="2">
    <location>
        <begin position="62"/>
        <end position="85"/>
    </location>
</feature>
<dbReference type="RefSeq" id="WP_133403707.1">
    <property type="nucleotide sequence ID" value="NZ_SMTK01000003.1"/>
</dbReference>
<dbReference type="OrthoDB" id="5125407at2"/>
<evidence type="ECO:0008006" key="5">
    <source>
        <dbReference type="Google" id="ProtNLM"/>
    </source>
</evidence>
<name>A0A4R5TWG8_9MICC</name>
<organism evidence="3 4">
    <name type="scientific">Arthrobacter crusticola</name>
    <dbReference type="NCBI Taxonomy" id="2547960"/>
    <lineage>
        <taxon>Bacteria</taxon>
        <taxon>Bacillati</taxon>
        <taxon>Actinomycetota</taxon>
        <taxon>Actinomycetes</taxon>
        <taxon>Micrococcales</taxon>
        <taxon>Micrococcaceae</taxon>
        <taxon>Arthrobacter</taxon>
    </lineage>
</organism>
<dbReference type="EMBL" id="SMTK01000003">
    <property type="protein sequence ID" value="TDK25438.1"/>
    <property type="molecule type" value="Genomic_DNA"/>
</dbReference>
<evidence type="ECO:0000256" key="2">
    <source>
        <dbReference type="SAM" id="Phobius"/>
    </source>
</evidence>
<keyword evidence="2" id="KW-0812">Transmembrane</keyword>
<reference evidence="3 4" key="1">
    <citation type="submission" date="2019-03" db="EMBL/GenBank/DDBJ databases">
        <title>Arthrobacter sp. nov., an bacterium isolated from biocrust in Mu Us Desert.</title>
        <authorList>
            <person name="Lixiong L."/>
        </authorList>
    </citation>
    <scope>NUCLEOTIDE SEQUENCE [LARGE SCALE GENOMIC DNA]</scope>
    <source>
        <strain evidence="3 4">SLN-3</strain>
    </source>
</reference>
<accession>A0A4R5TWG8</accession>
<evidence type="ECO:0000313" key="3">
    <source>
        <dbReference type="EMBL" id="TDK25438.1"/>
    </source>
</evidence>
<dbReference type="AlphaFoldDB" id="A0A4R5TWG8"/>
<feature type="transmembrane region" description="Helical" evidence="2">
    <location>
        <begin position="29"/>
        <end position="50"/>
    </location>
</feature>
<keyword evidence="2" id="KW-1133">Transmembrane helix</keyword>
<dbReference type="Proteomes" id="UP000295411">
    <property type="component" value="Unassembled WGS sequence"/>
</dbReference>
<evidence type="ECO:0000256" key="1">
    <source>
        <dbReference type="SAM" id="MobiDB-lite"/>
    </source>
</evidence>
<gene>
    <name evidence="3" type="ORF">E2F48_09245</name>
</gene>
<proteinExistence type="predicted"/>
<feature type="region of interest" description="Disordered" evidence="1">
    <location>
        <begin position="1"/>
        <end position="22"/>
    </location>
</feature>
<keyword evidence="2" id="KW-0472">Membrane</keyword>
<feature type="compositionally biased region" description="Polar residues" evidence="1">
    <location>
        <begin position="1"/>
        <end position="13"/>
    </location>
</feature>
<evidence type="ECO:0000313" key="4">
    <source>
        <dbReference type="Proteomes" id="UP000295411"/>
    </source>
</evidence>
<sequence length="105" mass="11367">MSSETPPSDSPSGRPTERREVSVRRAPRFAPFMLLGVAAGFIAALIIAYTSPPDPTLTRESVLGFFFVVLALPGLLFGALVVLVLDRRSVRRARRLSADPVDDDA</sequence>
<comment type="caution">
    <text evidence="3">The sequence shown here is derived from an EMBL/GenBank/DDBJ whole genome shotgun (WGS) entry which is preliminary data.</text>
</comment>
<keyword evidence="4" id="KW-1185">Reference proteome</keyword>
<protein>
    <recommendedName>
        <fullName evidence="5">Potassium transporter Trk</fullName>
    </recommendedName>
</protein>